<reference evidence="2 3" key="1">
    <citation type="submission" date="2019-04" db="EMBL/GenBank/DDBJ databases">
        <title>Comparative genomics and transcriptomics to analyze fruiting body development in filamentous ascomycetes.</title>
        <authorList>
            <consortium name="DOE Joint Genome Institute"/>
            <person name="Lutkenhaus R."/>
            <person name="Traeger S."/>
            <person name="Breuer J."/>
            <person name="Kuo A."/>
            <person name="Lipzen A."/>
            <person name="Pangilinan J."/>
            <person name="Dilworth D."/>
            <person name="Sandor L."/>
            <person name="Poggeler S."/>
            <person name="Barry K."/>
            <person name="Grigoriev I.V."/>
            <person name="Nowrousian M."/>
        </authorList>
    </citation>
    <scope>NUCLEOTIDE SEQUENCE [LARGE SCALE GENOMIC DNA]</scope>
    <source>
        <strain evidence="2 3">CBS 389.68</strain>
    </source>
</reference>
<accession>A0A4S2MVW7</accession>
<feature type="compositionally biased region" description="Acidic residues" evidence="1">
    <location>
        <begin position="531"/>
        <end position="545"/>
    </location>
</feature>
<dbReference type="OrthoDB" id="5366718at2759"/>
<feature type="region of interest" description="Disordered" evidence="1">
    <location>
        <begin position="782"/>
        <end position="986"/>
    </location>
</feature>
<feature type="region of interest" description="Disordered" evidence="1">
    <location>
        <begin position="1"/>
        <end position="171"/>
    </location>
</feature>
<feature type="region of interest" description="Disordered" evidence="1">
    <location>
        <begin position="695"/>
        <end position="722"/>
    </location>
</feature>
<dbReference type="EMBL" id="ML220123">
    <property type="protein sequence ID" value="TGZ80683.1"/>
    <property type="molecule type" value="Genomic_DNA"/>
</dbReference>
<dbReference type="Proteomes" id="UP000298138">
    <property type="component" value="Unassembled WGS sequence"/>
</dbReference>
<evidence type="ECO:0000313" key="2">
    <source>
        <dbReference type="EMBL" id="TGZ80683.1"/>
    </source>
</evidence>
<evidence type="ECO:0000256" key="1">
    <source>
        <dbReference type="SAM" id="MobiDB-lite"/>
    </source>
</evidence>
<feature type="compositionally biased region" description="Low complexity" evidence="1">
    <location>
        <begin position="36"/>
        <end position="61"/>
    </location>
</feature>
<feature type="compositionally biased region" description="Basic and acidic residues" evidence="1">
    <location>
        <begin position="567"/>
        <end position="580"/>
    </location>
</feature>
<feature type="region of interest" description="Disordered" evidence="1">
    <location>
        <begin position="521"/>
        <end position="625"/>
    </location>
</feature>
<feature type="compositionally biased region" description="Basic and acidic residues" evidence="1">
    <location>
        <begin position="932"/>
        <end position="947"/>
    </location>
</feature>
<feature type="compositionally biased region" description="Basic and acidic residues" evidence="1">
    <location>
        <begin position="868"/>
        <end position="877"/>
    </location>
</feature>
<feature type="compositionally biased region" description="Low complexity" evidence="1">
    <location>
        <begin position="83"/>
        <end position="101"/>
    </location>
</feature>
<feature type="compositionally biased region" description="Basic and acidic residues" evidence="1">
    <location>
        <begin position="612"/>
        <end position="622"/>
    </location>
</feature>
<protein>
    <submittedName>
        <fullName evidence="2">Uncharacterized protein</fullName>
    </submittedName>
</protein>
<gene>
    <name evidence="2" type="ORF">EX30DRAFT_48460</name>
</gene>
<feature type="compositionally biased region" description="Acidic residues" evidence="1">
    <location>
        <begin position="806"/>
        <end position="815"/>
    </location>
</feature>
<sequence>MPRSSDTAAAVAALSPSSSHSITTSPTCQLRRPDLRSAASPADSSSSTPRTTTTSTRNSAAQYSPGRHATTPAKSSTHRGSRVRASATATATVTGPTASSAPPQPQPQPQPTSSVASPRGKVSRSRSRPATPPFLDMAHENDEIEAMDDNTTHSGSSRAKPVYTPASTTSSGLNSAFMEVDAAECKRLGRRQSSASGGNEWTRDEALMAVSKELLNEVKKCLLQHGPEDGVSDVLRLKQDHRASLTSLAASHRKEIADLKQTHQDELLKLQLQYLKDLKEARKNHGHNDAVITELETRYTKALREMSVDLTEAKREHEEFRLKSLVSAADKTGSDYSDRELDIKVQFENLEEPFGVAEFSIPHPGPSFEKLKKALACTVKNHFKALHDSADFFITQSQDDHVSLMKSIHHFYHAIKARNVQFHFSTEAQEKLWEEEQWQINDFVLEAECTTDGWERVRSENSHGEESGGVNIDFQEIESVDSNTERQPSCDGSDDSVSTVPTRNYQAAAELSNIHREVGRLHTHQQLPSDPETEMDAPEEEEDKENFDPSSSRHKVTVESVLDETDVPTKKFARESRDKCFTVQSEASTPRPQVKQPEAPKIWEDKSEPDEPTDRSQKKADSENDVSVYLKAHLVNLEPVECSPNRSWCIDPTLTTLPEKVEEKSHANGTSLAREISEKLIPNVPRTHRDPLIPKFGSDASPLLPPRWTPSKSASDPETPKNYFSWPGVTCSTSSPKFAACSGPLEAAILEGSMSNSSKRGPWANGFLGMDEPILRHTLSEIKEESTVPPEAPECHNNEYSQSGSEEPDTADTDVSEVPVPVHGRRPFSEIRRPSTPGARTEGTHCGVSTTPLLDNSDHRKRQTPSPREGRFSRISEDGENLEEGEIPPFAPTVTAATTPSTKRRQPTFVHGLGNVSGGDNDDDYAESTCSSRDDYMQSDLDHDRGHSSWQRHHNHERDYRGSDSPAPSDASYTTSDQRTAYNPSSMYHPGYGGGIMNMPLRWPQIHGLGQFSSRFPMGGYHGQQGSEYAAFQAQQMRHMQMQEALLSQNGGRMPGSSNASASFVTGGPVYAPNPPHSLSRSNSMPAGINAAYNSHRGSISLEQPSTAIPNPAQTAFPWQQMHNQISHPQLFNGMPTPTELPPHRSFSSDNLWQHNMGAGIMRNDGPTPMQMPRASPIAVSTSQDQNMMSGMMPGWMPFAPQPNTPGSQTGLGMHMTGRATAPPQSWMGPEGQWMGASGGMGMGMGMGMAQSMPQGMPQGMAQGMGWAGGYSA</sequence>
<feature type="compositionally biased region" description="Polar residues" evidence="1">
    <location>
        <begin position="582"/>
        <end position="591"/>
    </location>
</feature>
<proteinExistence type="predicted"/>
<dbReference type="InParanoid" id="A0A4S2MVW7"/>
<feature type="compositionally biased region" description="Polar residues" evidence="1">
    <location>
        <begin position="971"/>
        <end position="986"/>
    </location>
</feature>
<feature type="region of interest" description="Disordered" evidence="1">
    <location>
        <begin position="480"/>
        <end position="500"/>
    </location>
</feature>
<dbReference type="AlphaFoldDB" id="A0A4S2MVW7"/>
<name>A0A4S2MVW7_9PEZI</name>
<feature type="compositionally biased region" description="Low complexity" evidence="1">
    <location>
        <begin position="1"/>
        <end position="25"/>
    </location>
</feature>
<evidence type="ECO:0000313" key="3">
    <source>
        <dbReference type="Proteomes" id="UP000298138"/>
    </source>
</evidence>
<organism evidence="2 3">
    <name type="scientific">Ascodesmis nigricans</name>
    <dbReference type="NCBI Taxonomy" id="341454"/>
    <lineage>
        <taxon>Eukaryota</taxon>
        <taxon>Fungi</taxon>
        <taxon>Dikarya</taxon>
        <taxon>Ascomycota</taxon>
        <taxon>Pezizomycotina</taxon>
        <taxon>Pezizomycetes</taxon>
        <taxon>Pezizales</taxon>
        <taxon>Ascodesmidaceae</taxon>
        <taxon>Ascodesmis</taxon>
    </lineage>
</organism>
<keyword evidence="3" id="KW-1185">Reference proteome</keyword>